<keyword evidence="1" id="KW-0812">Transmembrane</keyword>
<sequence>MIVGFAAVMLVSNSIASALSNPVAALVIGPALAVLMLWLYRLASTRIERRPVPELDRRGARRGLLLGLLGGFGLAAVTIAVLALVGAYRVTGWGSIAGVLGLVGMMVAVAVAEEVLFRGVIFRLTQRRWGTWLALGVSAVLFGLVHLVNPGATVWGAVAIAIEAGLLLGAAYVATGSLWLPIGLHLGWNVTIAAIFGTVVSGSGDRDALVTAVTTGPAWLTGGAFGPEASVVAVLVCSAATAVLLLVAHRAGRLVSRRGIPAGSAQTA</sequence>
<keyword evidence="1" id="KW-0472">Membrane</keyword>
<organism evidence="3 4">
    <name type="scientific">Agromyces agglutinans</name>
    <dbReference type="NCBI Taxonomy" id="2662258"/>
    <lineage>
        <taxon>Bacteria</taxon>
        <taxon>Bacillati</taxon>
        <taxon>Actinomycetota</taxon>
        <taxon>Actinomycetes</taxon>
        <taxon>Micrococcales</taxon>
        <taxon>Microbacteriaceae</taxon>
        <taxon>Agromyces</taxon>
    </lineage>
</organism>
<evidence type="ECO:0000259" key="2">
    <source>
        <dbReference type="Pfam" id="PF02517"/>
    </source>
</evidence>
<feature type="transmembrane region" description="Helical" evidence="1">
    <location>
        <begin position="186"/>
        <end position="204"/>
    </location>
</feature>
<gene>
    <name evidence="3" type="ORF">GE115_15230</name>
</gene>
<keyword evidence="1" id="KW-1133">Transmembrane helix</keyword>
<dbReference type="Pfam" id="PF02517">
    <property type="entry name" value="Rce1-like"/>
    <property type="match status" value="1"/>
</dbReference>
<dbReference type="RefSeq" id="WP_153685627.1">
    <property type="nucleotide sequence ID" value="NZ_WJIF01000010.1"/>
</dbReference>
<protein>
    <submittedName>
        <fullName evidence="3">CPBP family intramembrane metalloprotease</fullName>
    </submittedName>
</protein>
<dbReference type="EMBL" id="WJIF01000010">
    <property type="protein sequence ID" value="MRG61206.1"/>
    <property type="molecule type" value="Genomic_DNA"/>
</dbReference>
<reference evidence="3 4" key="1">
    <citation type="submission" date="2019-10" db="EMBL/GenBank/DDBJ databases">
        <authorList>
            <person name="Nie G."/>
            <person name="Ming H."/>
            <person name="Yi B."/>
        </authorList>
    </citation>
    <scope>NUCLEOTIDE SEQUENCE [LARGE SCALE GENOMIC DNA]</scope>
    <source>
        <strain evidence="3 4">CFH 90414</strain>
    </source>
</reference>
<evidence type="ECO:0000313" key="3">
    <source>
        <dbReference type="EMBL" id="MRG61206.1"/>
    </source>
</evidence>
<dbReference type="InterPro" id="IPR003675">
    <property type="entry name" value="Rce1/LyrA-like_dom"/>
</dbReference>
<dbReference type="GO" id="GO:0004175">
    <property type="term" value="F:endopeptidase activity"/>
    <property type="evidence" value="ECO:0007669"/>
    <property type="project" value="UniProtKB-ARBA"/>
</dbReference>
<name>A0A6I2FF79_9MICO</name>
<keyword evidence="3" id="KW-0378">Hydrolase</keyword>
<evidence type="ECO:0000256" key="1">
    <source>
        <dbReference type="SAM" id="Phobius"/>
    </source>
</evidence>
<evidence type="ECO:0000313" key="4">
    <source>
        <dbReference type="Proteomes" id="UP000431080"/>
    </source>
</evidence>
<dbReference type="Proteomes" id="UP000431080">
    <property type="component" value="Unassembled WGS sequence"/>
</dbReference>
<keyword evidence="3" id="KW-0645">Protease</keyword>
<dbReference type="GO" id="GO:0080120">
    <property type="term" value="P:CAAX-box protein maturation"/>
    <property type="evidence" value="ECO:0007669"/>
    <property type="project" value="UniProtKB-ARBA"/>
</dbReference>
<accession>A0A6I2FF79</accession>
<feature type="transmembrane region" description="Helical" evidence="1">
    <location>
        <begin position="64"/>
        <end position="87"/>
    </location>
</feature>
<dbReference type="GO" id="GO:0006508">
    <property type="term" value="P:proteolysis"/>
    <property type="evidence" value="ECO:0007669"/>
    <property type="project" value="UniProtKB-KW"/>
</dbReference>
<dbReference type="GO" id="GO:0008237">
    <property type="term" value="F:metallopeptidase activity"/>
    <property type="evidence" value="ECO:0007669"/>
    <property type="project" value="UniProtKB-KW"/>
</dbReference>
<proteinExistence type="predicted"/>
<keyword evidence="4" id="KW-1185">Reference proteome</keyword>
<feature type="transmembrane region" description="Helical" evidence="1">
    <location>
        <begin position="93"/>
        <end position="117"/>
    </location>
</feature>
<keyword evidence="3" id="KW-0482">Metalloprotease</keyword>
<feature type="transmembrane region" description="Helical" evidence="1">
    <location>
        <begin position="129"/>
        <end position="148"/>
    </location>
</feature>
<feature type="domain" description="CAAX prenyl protease 2/Lysostaphin resistance protein A-like" evidence="2">
    <location>
        <begin position="99"/>
        <end position="190"/>
    </location>
</feature>
<dbReference type="AlphaFoldDB" id="A0A6I2FF79"/>
<feature type="transmembrane region" description="Helical" evidence="1">
    <location>
        <begin position="224"/>
        <end position="248"/>
    </location>
</feature>
<feature type="transmembrane region" description="Helical" evidence="1">
    <location>
        <begin position="26"/>
        <end position="43"/>
    </location>
</feature>
<comment type="caution">
    <text evidence="3">The sequence shown here is derived from an EMBL/GenBank/DDBJ whole genome shotgun (WGS) entry which is preliminary data.</text>
</comment>
<feature type="transmembrane region" description="Helical" evidence="1">
    <location>
        <begin position="154"/>
        <end position="174"/>
    </location>
</feature>
<dbReference type="PANTHER" id="PTHR39430:SF1">
    <property type="entry name" value="PROTEASE"/>
    <property type="match status" value="1"/>
</dbReference>
<dbReference type="PANTHER" id="PTHR39430">
    <property type="entry name" value="MEMBRANE-ASSOCIATED PROTEASE-RELATED"/>
    <property type="match status" value="1"/>
</dbReference>